<dbReference type="PROSITE" id="PS00086">
    <property type="entry name" value="CYTOCHROME_P450"/>
    <property type="match status" value="1"/>
</dbReference>
<gene>
    <name evidence="15" type="ORF">BDV23DRAFT_192122</name>
</gene>
<evidence type="ECO:0000256" key="8">
    <source>
        <dbReference type="ARBA" id="ARBA00023002"/>
    </source>
</evidence>
<evidence type="ECO:0000256" key="10">
    <source>
        <dbReference type="ARBA" id="ARBA00023033"/>
    </source>
</evidence>
<evidence type="ECO:0000256" key="5">
    <source>
        <dbReference type="ARBA" id="ARBA00022692"/>
    </source>
</evidence>
<keyword evidence="8 13" id="KW-0560">Oxidoreductase</keyword>
<comment type="subcellular location">
    <subcellularLocation>
        <location evidence="2">Membrane</location>
    </subcellularLocation>
</comment>
<dbReference type="GO" id="GO:0004497">
    <property type="term" value="F:monooxygenase activity"/>
    <property type="evidence" value="ECO:0007669"/>
    <property type="project" value="UniProtKB-KW"/>
</dbReference>
<evidence type="ECO:0000256" key="11">
    <source>
        <dbReference type="ARBA" id="ARBA00023136"/>
    </source>
</evidence>
<dbReference type="EMBL" id="ML735215">
    <property type="protein sequence ID" value="KAE8396217.1"/>
    <property type="molecule type" value="Genomic_DNA"/>
</dbReference>
<dbReference type="PRINTS" id="PR00385">
    <property type="entry name" value="P450"/>
</dbReference>
<dbReference type="PANTHER" id="PTHR24305:SF237">
    <property type="entry name" value="CYTOCHROME P450 MONOOXYGENASE ATNE-RELATED"/>
    <property type="match status" value="1"/>
</dbReference>
<keyword evidence="5 14" id="KW-0812">Transmembrane</keyword>
<dbReference type="InterPro" id="IPR036396">
    <property type="entry name" value="Cyt_P450_sf"/>
</dbReference>
<evidence type="ECO:0000256" key="14">
    <source>
        <dbReference type="SAM" id="Phobius"/>
    </source>
</evidence>
<evidence type="ECO:0000256" key="2">
    <source>
        <dbReference type="ARBA" id="ARBA00004370"/>
    </source>
</evidence>
<evidence type="ECO:0000256" key="3">
    <source>
        <dbReference type="ARBA" id="ARBA00010617"/>
    </source>
</evidence>
<dbReference type="PRINTS" id="PR00463">
    <property type="entry name" value="EP450I"/>
</dbReference>
<evidence type="ECO:0000256" key="6">
    <source>
        <dbReference type="ARBA" id="ARBA00022723"/>
    </source>
</evidence>
<accession>A0A5N7CRA0</accession>
<dbReference type="GO" id="GO:0020037">
    <property type="term" value="F:heme binding"/>
    <property type="evidence" value="ECO:0007669"/>
    <property type="project" value="InterPro"/>
</dbReference>
<dbReference type="CDD" id="cd11061">
    <property type="entry name" value="CYP67-like"/>
    <property type="match status" value="1"/>
</dbReference>
<name>A0A5N7CRA0_PETAA</name>
<dbReference type="GO" id="GO:1902181">
    <property type="term" value="P:verruculogen biosynthetic process"/>
    <property type="evidence" value="ECO:0007669"/>
    <property type="project" value="UniProtKB-ARBA"/>
</dbReference>
<comment type="cofactor">
    <cofactor evidence="1 12">
        <name>heme</name>
        <dbReference type="ChEBI" id="CHEBI:30413"/>
    </cofactor>
</comment>
<dbReference type="Gene3D" id="1.10.630.10">
    <property type="entry name" value="Cytochrome P450"/>
    <property type="match status" value="1"/>
</dbReference>
<evidence type="ECO:0000256" key="7">
    <source>
        <dbReference type="ARBA" id="ARBA00022989"/>
    </source>
</evidence>
<dbReference type="InterPro" id="IPR050121">
    <property type="entry name" value="Cytochrome_P450_monoxygenase"/>
</dbReference>
<keyword evidence="11 14" id="KW-0472">Membrane</keyword>
<reference evidence="15" key="1">
    <citation type="submission" date="2019-04" db="EMBL/GenBank/DDBJ databases">
        <title>Friends and foes A comparative genomics studyof 23 Aspergillus species from section Flavi.</title>
        <authorList>
            <consortium name="DOE Joint Genome Institute"/>
            <person name="Kjaerbolling I."/>
            <person name="Vesth T."/>
            <person name="Frisvad J.C."/>
            <person name="Nybo J.L."/>
            <person name="Theobald S."/>
            <person name="Kildgaard S."/>
            <person name="Isbrandt T."/>
            <person name="Kuo A."/>
            <person name="Sato A."/>
            <person name="Lyhne E.K."/>
            <person name="Kogle M.E."/>
            <person name="Wiebenga A."/>
            <person name="Kun R.S."/>
            <person name="Lubbers R.J."/>
            <person name="Makela M.R."/>
            <person name="Barry K."/>
            <person name="Chovatia M."/>
            <person name="Clum A."/>
            <person name="Daum C."/>
            <person name="Haridas S."/>
            <person name="He G."/>
            <person name="LaButti K."/>
            <person name="Lipzen A."/>
            <person name="Mondo S."/>
            <person name="Riley R."/>
            <person name="Salamov A."/>
            <person name="Simmons B.A."/>
            <person name="Magnuson J.K."/>
            <person name="Henrissat B."/>
            <person name="Mortensen U.H."/>
            <person name="Larsen T.O."/>
            <person name="Devries R.P."/>
            <person name="Grigoriev I.V."/>
            <person name="Machida M."/>
            <person name="Baker S.E."/>
            <person name="Andersen M.R."/>
        </authorList>
    </citation>
    <scope>NUCLEOTIDE SEQUENCE [LARGE SCALE GENOMIC DNA]</scope>
    <source>
        <strain evidence="15">IBT 14317</strain>
    </source>
</reference>
<feature type="binding site" description="axial binding residue" evidence="12">
    <location>
        <position position="450"/>
    </location>
    <ligand>
        <name>heme</name>
        <dbReference type="ChEBI" id="CHEBI:30413"/>
    </ligand>
    <ligandPart>
        <name>Fe</name>
        <dbReference type="ChEBI" id="CHEBI:18248"/>
    </ligandPart>
</feature>
<dbReference type="Proteomes" id="UP000326877">
    <property type="component" value="Unassembled WGS sequence"/>
</dbReference>
<keyword evidence="10 13" id="KW-0503">Monooxygenase</keyword>
<evidence type="ECO:0000256" key="1">
    <source>
        <dbReference type="ARBA" id="ARBA00001971"/>
    </source>
</evidence>
<dbReference type="GO" id="GO:0016705">
    <property type="term" value="F:oxidoreductase activity, acting on paired donors, with incorporation or reduction of molecular oxygen"/>
    <property type="evidence" value="ECO:0007669"/>
    <property type="project" value="InterPro"/>
</dbReference>
<dbReference type="OrthoDB" id="1470350at2759"/>
<keyword evidence="6 12" id="KW-0479">Metal-binding</keyword>
<comment type="similarity">
    <text evidence="3 13">Belongs to the cytochrome P450 family.</text>
</comment>
<dbReference type="InterPro" id="IPR002401">
    <property type="entry name" value="Cyt_P450_E_grp-I"/>
</dbReference>
<protein>
    <submittedName>
        <fullName evidence="15">Cytochrome P450</fullName>
    </submittedName>
</protein>
<evidence type="ECO:0000256" key="9">
    <source>
        <dbReference type="ARBA" id="ARBA00023004"/>
    </source>
</evidence>
<keyword evidence="7 14" id="KW-1133">Transmembrane helix</keyword>
<dbReference type="AlphaFoldDB" id="A0A5N7CRA0"/>
<sequence length="511" mass="57584">MSIFSNPSASILGIIATLVAGYIVHQIWFHPLAKYPGPLLAKFTHLYTIYQAFKSNRHADLYRLHKRHGRIVRYGPNHISINDAQALEAIYGHQANVQKTRWYSSFYSVSIFNAVDKSVHARKKRVMSQAFSDQALRGMEPHVLSAIREWCKGLGDNAKEKSHGWSTPKDMAHWSACMVFDVLGEVCFGKSFEASSSDKNHFFIPLMGLNVRTLNICGQMPVLRHIGVEWFLRRGTSADRQKQLAFSRKQLTDRLAVNKETSKRRDIIYYLQQARDPETGEGYSQMEMLGEANLLLGAGFDTANTALAATFYFLCKHPEVLARLTSEIRDAFPDVESIVSGPSMQKMTYLRACLNESMRLCPPVPMDLPREVLPGGLRVIDHYFPAGTIVGVPTYSLHHNDAYFDDPFVYDPSRWYLRGSADREGEGVSAEVLARQREAFAPFSIGPRACIGRSVALMELEVGLARALWLYDLRLAPGMEQIGVGPHGEYKIKDDFMVGKEGPVVQFRSRL</sequence>
<dbReference type="GO" id="GO:0016020">
    <property type="term" value="C:membrane"/>
    <property type="evidence" value="ECO:0007669"/>
    <property type="project" value="UniProtKB-SubCell"/>
</dbReference>
<keyword evidence="9 12" id="KW-0408">Iron</keyword>
<evidence type="ECO:0000256" key="4">
    <source>
        <dbReference type="ARBA" id="ARBA00022617"/>
    </source>
</evidence>
<organism evidence="15">
    <name type="scientific">Petromyces alliaceus</name>
    <name type="common">Aspergillus alliaceus</name>
    <dbReference type="NCBI Taxonomy" id="209559"/>
    <lineage>
        <taxon>Eukaryota</taxon>
        <taxon>Fungi</taxon>
        <taxon>Dikarya</taxon>
        <taxon>Ascomycota</taxon>
        <taxon>Pezizomycotina</taxon>
        <taxon>Eurotiomycetes</taxon>
        <taxon>Eurotiomycetidae</taxon>
        <taxon>Eurotiales</taxon>
        <taxon>Aspergillaceae</taxon>
        <taxon>Aspergillus</taxon>
        <taxon>Aspergillus subgen. Circumdati</taxon>
    </lineage>
</organism>
<dbReference type="Pfam" id="PF00067">
    <property type="entry name" value="p450"/>
    <property type="match status" value="1"/>
</dbReference>
<evidence type="ECO:0000256" key="13">
    <source>
        <dbReference type="RuleBase" id="RU000461"/>
    </source>
</evidence>
<proteinExistence type="inferred from homology"/>
<dbReference type="SUPFAM" id="SSF48264">
    <property type="entry name" value="Cytochrome P450"/>
    <property type="match status" value="1"/>
</dbReference>
<dbReference type="InterPro" id="IPR017972">
    <property type="entry name" value="Cyt_P450_CS"/>
</dbReference>
<feature type="transmembrane region" description="Helical" evidence="14">
    <location>
        <begin position="9"/>
        <end position="29"/>
    </location>
</feature>
<dbReference type="InterPro" id="IPR001128">
    <property type="entry name" value="Cyt_P450"/>
</dbReference>
<dbReference type="GO" id="GO:0005506">
    <property type="term" value="F:iron ion binding"/>
    <property type="evidence" value="ECO:0007669"/>
    <property type="project" value="InterPro"/>
</dbReference>
<dbReference type="PANTHER" id="PTHR24305">
    <property type="entry name" value="CYTOCHROME P450"/>
    <property type="match status" value="1"/>
</dbReference>
<keyword evidence="4 12" id="KW-0349">Heme</keyword>
<evidence type="ECO:0000256" key="12">
    <source>
        <dbReference type="PIRSR" id="PIRSR602401-1"/>
    </source>
</evidence>
<evidence type="ECO:0000313" key="15">
    <source>
        <dbReference type="EMBL" id="KAE8396217.1"/>
    </source>
</evidence>
<dbReference type="FunFam" id="1.10.630.10:FF:000063">
    <property type="entry name" value="Cytochrome P450 monooxygenase"/>
    <property type="match status" value="1"/>
</dbReference>